<dbReference type="OrthoDB" id="282859at2"/>
<dbReference type="PROSITE" id="PS51257">
    <property type="entry name" value="PROKAR_LIPOPROTEIN"/>
    <property type="match status" value="1"/>
</dbReference>
<feature type="chain" id="PRO_5009185120" description="Threonine synthase" evidence="1">
    <location>
        <begin position="23"/>
        <end position="262"/>
    </location>
</feature>
<dbReference type="STRING" id="1563681.BFP71_09260"/>
<reference evidence="2 3" key="1">
    <citation type="submission" date="2016-08" db="EMBL/GenBank/DDBJ databases">
        <title>Draft genome of Fabibacter sp. strain SK-8.</title>
        <authorList>
            <person name="Wong S.-K."/>
            <person name="Hamasaki K."/>
            <person name="Yoshizawa S."/>
        </authorList>
    </citation>
    <scope>NUCLEOTIDE SEQUENCE [LARGE SCALE GENOMIC DNA]</scope>
    <source>
        <strain evidence="2 3">SK-8</strain>
    </source>
</reference>
<comment type="caution">
    <text evidence="2">The sequence shown here is derived from an EMBL/GenBank/DDBJ whole genome shotgun (WGS) entry which is preliminary data.</text>
</comment>
<dbReference type="Pfam" id="PF20113">
    <property type="entry name" value="DUF6503"/>
    <property type="match status" value="1"/>
</dbReference>
<organism evidence="2 3">
    <name type="scientific">Roseivirga misakiensis</name>
    <dbReference type="NCBI Taxonomy" id="1563681"/>
    <lineage>
        <taxon>Bacteria</taxon>
        <taxon>Pseudomonadati</taxon>
        <taxon>Bacteroidota</taxon>
        <taxon>Cytophagia</taxon>
        <taxon>Cytophagales</taxon>
        <taxon>Roseivirgaceae</taxon>
        <taxon>Roseivirga</taxon>
    </lineage>
</organism>
<dbReference type="InterPro" id="IPR045444">
    <property type="entry name" value="DUF6503"/>
</dbReference>
<accession>A0A1E5SL26</accession>
<name>A0A1E5SL26_9BACT</name>
<protein>
    <recommendedName>
        <fullName evidence="4">Threonine synthase</fullName>
    </recommendedName>
</protein>
<evidence type="ECO:0000313" key="2">
    <source>
        <dbReference type="EMBL" id="OEJ99746.1"/>
    </source>
</evidence>
<keyword evidence="1" id="KW-0732">Signal</keyword>
<dbReference type="AlphaFoldDB" id="A0A1E5SL26"/>
<evidence type="ECO:0000313" key="3">
    <source>
        <dbReference type="Proteomes" id="UP000095552"/>
    </source>
</evidence>
<keyword evidence="3" id="KW-1185">Reference proteome</keyword>
<dbReference type="Proteomes" id="UP000095552">
    <property type="component" value="Unassembled WGS sequence"/>
</dbReference>
<evidence type="ECO:0008006" key="4">
    <source>
        <dbReference type="Google" id="ProtNLM"/>
    </source>
</evidence>
<proteinExistence type="predicted"/>
<gene>
    <name evidence="2" type="ORF">BFP71_09260</name>
</gene>
<dbReference type="RefSeq" id="WP_069835208.1">
    <property type="nucleotide sequence ID" value="NZ_MDGQ01000005.1"/>
</dbReference>
<feature type="signal peptide" evidence="1">
    <location>
        <begin position="1"/>
        <end position="22"/>
    </location>
</feature>
<evidence type="ECO:0000256" key="1">
    <source>
        <dbReference type="SAM" id="SignalP"/>
    </source>
</evidence>
<dbReference type="EMBL" id="MDGQ01000005">
    <property type="protein sequence ID" value="OEJ99746.1"/>
    <property type="molecule type" value="Genomic_DNA"/>
</dbReference>
<sequence>MKKTLFLCLLLAVMACEGTKTASTEEVVVKQEVSKTDHHIEAITKVFNAHGGFDNWTALKQLSYENGGQKTLVELQNRYTRIDSEGQTVGFDGEHVWVNPPSENASRQRMRYNLMFYFYAFPFVIGDPGITYEDMGPKELMGKTYNGVKVSYGDGVGDSPKDNYIVYSDPETNQMHWLMYTATFGGGETSDRYSLIKYDGWKEMEGVILPSSLQWYQYRDGVVGEPRGGARVFENIQVSKEYPTMENFSMPEGAQDITNPAS</sequence>